<protein>
    <recommendedName>
        <fullName evidence="4 10">Transcription elongation factor Spt6</fullName>
    </recommendedName>
</protein>
<evidence type="ECO:0000259" key="14">
    <source>
        <dbReference type="PROSITE" id="PS50126"/>
    </source>
</evidence>
<dbReference type="SMART" id="SM00252">
    <property type="entry name" value="SH2"/>
    <property type="match status" value="1"/>
</dbReference>
<dbReference type="Gene3D" id="1.10.150.850">
    <property type="entry name" value="Spt6, helix-hairpin-helix domain"/>
    <property type="match status" value="1"/>
</dbReference>
<evidence type="ECO:0000256" key="9">
    <source>
        <dbReference type="ARBA" id="ARBA00093389"/>
    </source>
</evidence>
<dbReference type="PIRSF" id="PIRSF036947">
    <property type="entry name" value="Spt6"/>
    <property type="match status" value="1"/>
</dbReference>
<dbReference type="Pfam" id="PF22706">
    <property type="entry name" value="Tex_central_region"/>
    <property type="match status" value="1"/>
</dbReference>
<dbReference type="InterPro" id="IPR012340">
    <property type="entry name" value="NA-bd_OB-fold"/>
</dbReference>
<dbReference type="Pfam" id="PF21710">
    <property type="entry name" value="Spt6_S1"/>
    <property type="match status" value="1"/>
</dbReference>
<dbReference type="Pfam" id="PF14641">
    <property type="entry name" value="HTH_44"/>
    <property type="match status" value="1"/>
</dbReference>
<organism evidence="15 16">
    <name type="scientific">Cristinia sonorae</name>
    <dbReference type="NCBI Taxonomy" id="1940300"/>
    <lineage>
        <taxon>Eukaryota</taxon>
        <taxon>Fungi</taxon>
        <taxon>Dikarya</taxon>
        <taxon>Basidiomycota</taxon>
        <taxon>Agaricomycotina</taxon>
        <taxon>Agaricomycetes</taxon>
        <taxon>Agaricomycetidae</taxon>
        <taxon>Agaricales</taxon>
        <taxon>Pleurotineae</taxon>
        <taxon>Stephanosporaceae</taxon>
        <taxon>Cristinia</taxon>
    </lineage>
</organism>
<keyword evidence="8 10" id="KW-0539">Nucleus</keyword>
<dbReference type="CDD" id="cd09928">
    <property type="entry name" value="SH2_Cterm_SPT6_like"/>
    <property type="match status" value="1"/>
</dbReference>
<feature type="compositionally biased region" description="Pro residues" evidence="12">
    <location>
        <begin position="1544"/>
        <end position="1555"/>
    </location>
</feature>
<feature type="compositionally biased region" description="Acidic residues" evidence="12">
    <location>
        <begin position="177"/>
        <end position="207"/>
    </location>
</feature>
<dbReference type="SUPFAM" id="SSF158832">
    <property type="entry name" value="Tex N-terminal region-like"/>
    <property type="match status" value="1"/>
</dbReference>
<dbReference type="GO" id="GO:0031491">
    <property type="term" value="F:nucleosome binding"/>
    <property type="evidence" value="ECO:0007669"/>
    <property type="project" value="TreeGrafter"/>
</dbReference>
<dbReference type="Pfam" id="PF14633">
    <property type="entry name" value="SH2_2"/>
    <property type="match status" value="1"/>
</dbReference>
<dbReference type="PROSITE" id="PS50001">
    <property type="entry name" value="SH2"/>
    <property type="match status" value="1"/>
</dbReference>
<dbReference type="Pfam" id="PF17674">
    <property type="entry name" value="HHH_9"/>
    <property type="match status" value="1"/>
</dbReference>
<dbReference type="PANTHER" id="PTHR10145">
    <property type="entry name" value="TRANSCRIPTION ELONGATION FACTOR SPT6"/>
    <property type="match status" value="1"/>
</dbReference>
<dbReference type="Pfam" id="PF14632">
    <property type="entry name" value="SPT6_acidic"/>
    <property type="match status" value="1"/>
</dbReference>
<keyword evidence="6 11" id="KW-0727">SH2 domain</keyword>
<reference evidence="15" key="1">
    <citation type="journal article" date="2021" name="New Phytol.">
        <title>Evolutionary innovations through gain and loss of genes in the ectomycorrhizal Boletales.</title>
        <authorList>
            <person name="Wu G."/>
            <person name="Miyauchi S."/>
            <person name="Morin E."/>
            <person name="Kuo A."/>
            <person name="Drula E."/>
            <person name="Varga T."/>
            <person name="Kohler A."/>
            <person name="Feng B."/>
            <person name="Cao Y."/>
            <person name="Lipzen A."/>
            <person name="Daum C."/>
            <person name="Hundley H."/>
            <person name="Pangilinan J."/>
            <person name="Johnson J."/>
            <person name="Barry K."/>
            <person name="LaButti K."/>
            <person name="Ng V."/>
            <person name="Ahrendt S."/>
            <person name="Min B."/>
            <person name="Choi I.G."/>
            <person name="Park H."/>
            <person name="Plett J.M."/>
            <person name="Magnuson J."/>
            <person name="Spatafora J.W."/>
            <person name="Nagy L.G."/>
            <person name="Henrissat B."/>
            <person name="Grigoriev I.V."/>
            <person name="Yang Z.L."/>
            <person name="Xu J."/>
            <person name="Martin F.M."/>
        </authorList>
    </citation>
    <scope>NUCLEOTIDE SEQUENCE</scope>
    <source>
        <strain evidence="15">KKN 215</strain>
    </source>
</reference>
<dbReference type="InterPro" id="IPR023323">
    <property type="entry name" value="Tex-like_dom_sf"/>
</dbReference>
<dbReference type="Gene3D" id="1.10.3500.10">
    <property type="entry name" value="Tex N-terminal region-like"/>
    <property type="match status" value="1"/>
</dbReference>
<dbReference type="SUPFAM" id="SSF50249">
    <property type="entry name" value="Nucleic acid-binding proteins"/>
    <property type="match status" value="1"/>
</dbReference>
<evidence type="ECO:0000313" key="16">
    <source>
        <dbReference type="Proteomes" id="UP000813824"/>
    </source>
</evidence>
<feature type="compositionally biased region" description="Basic residues" evidence="12">
    <location>
        <begin position="115"/>
        <end position="125"/>
    </location>
</feature>
<feature type="compositionally biased region" description="Acidic residues" evidence="12">
    <location>
        <begin position="93"/>
        <end position="106"/>
    </location>
</feature>
<evidence type="ECO:0000256" key="5">
    <source>
        <dbReference type="ARBA" id="ARBA00022454"/>
    </source>
</evidence>
<dbReference type="InterPro" id="IPR012337">
    <property type="entry name" value="RNaseH-like_sf"/>
</dbReference>
<evidence type="ECO:0000259" key="13">
    <source>
        <dbReference type="PROSITE" id="PS50001"/>
    </source>
</evidence>
<evidence type="ECO:0000256" key="6">
    <source>
        <dbReference type="ARBA" id="ARBA00022999"/>
    </source>
</evidence>
<dbReference type="InterPro" id="IPR028083">
    <property type="entry name" value="Spt6_acidic_N_dom"/>
</dbReference>
<keyword evidence="5" id="KW-0158">Chromosome</keyword>
<dbReference type="InterPro" id="IPR055179">
    <property type="entry name" value="Tex-like_central_region"/>
</dbReference>
<comment type="subcellular location">
    <subcellularLocation>
        <location evidence="2">Chromosome</location>
    </subcellularLocation>
    <subcellularLocation>
        <location evidence="1 10">Nucleus</location>
    </subcellularLocation>
</comment>
<proteinExistence type="inferred from homology"/>
<dbReference type="GO" id="GO:0003746">
    <property type="term" value="F:translation elongation factor activity"/>
    <property type="evidence" value="ECO:0007669"/>
    <property type="project" value="UniProtKB-KW"/>
</dbReference>
<dbReference type="SUPFAM" id="SSF47781">
    <property type="entry name" value="RuvA domain 2-like"/>
    <property type="match status" value="2"/>
</dbReference>
<dbReference type="GO" id="GO:0042393">
    <property type="term" value="F:histone binding"/>
    <property type="evidence" value="ECO:0007669"/>
    <property type="project" value="TreeGrafter"/>
</dbReference>
<dbReference type="InterPro" id="IPR003029">
    <property type="entry name" value="S1_domain"/>
</dbReference>
<feature type="region of interest" description="Disordered" evidence="12">
    <location>
        <begin position="1"/>
        <end position="231"/>
    </location>
</feature>
<comment type="function">
    <text evidence="10">Plays a role in maintenance of chromatin structure during RNA polymerase II transcription elongation thereby repressing transcription initiation from cryptic promoters. Mediates the reassembly of nucleosomes onto the promoters of at least a selected set of genes during repression; the nucleosome reassembly is essential for transcriptional repression.</text>
</comment>
<dbReference type="FunFam" id="1.10.10.2740:FF:000002">
    <property type="entry name" value="Transcription elongation factor Spt6"/>
    <property type="match status" value="1"/>
</dbReference>
<dbReference type="Gene3D" id="1.10.10.2740">
    <property type="entry name" value="Spt6, Death-like domain"/>
    <property type="match status" value="1"/>
</dbReference>
<feature type="compositionally biased region" description="Pro residues" evidence="12">
    <location>
        <begin position="1498"/>
        <end position="1510"/>
    </location>
</feature>
<dbReference type="PROSITE" id="PS50126">
    <property type="entry name" value="S1"/>
    <property type="match status" value="1"/>
</dbReference>
<comment type="similarity">
    <text evidence="3 10">Belongs to the SPT6 family.</text>
</comment>
<keyword evidence="16" id="KW-1185">Reference proteome</keyword>
<evidence type="ECO:0000256" key="4">
    <source>
        <dbReference type="ARBA" id="ARBA00020248"/>
    </source>
</evidence>
<dbReference type="Pfam" id="PF14639">
    <property type="entry name" value="YqgF"/>
    <property type="match status" value="1"/>
</dbReference>
<feature type="compositionally biased region" description="Acidic residues" evidence="12">
    <location>
        <begin position="39"/>
        <end position="50"/>
    </location>
</feature>
<dbReference type="InterPro" id="IPR037027">
    <property type="entry name" value="YqgF/RNaseH-like_dom_sf"/>
</dbReference>
<dbReference type="InterPro" id="IPR049540">
    <property type="entry name" value="Spt6-like_S1"/>
</dbReference>
<dbReference type="InterPro" id="IPR028088">
    <property type="entry name" value="Spt6_HTH_DNA-bd_dom"/>
</dbReference>
<feature type="compositionally biased region" description="Polar residues" evidence="12">
    <location>
        <begin position="1514"/>
        <end position="1523"/>
    </location>
</feature>
<dbReference type="EMBL" id="JAEVFJ010000002">
    <property type="protein sequence ID" value="KAH8107053.1"/>
    <property type="molecule type" value="Genomic_DNA"/>
</dbReference>
<evidence type="ECO:0000256" key="3">
    <source>
        <dbReference type="ARBA" id="ARBA00009253"/>
    </source>
</evidence>
<dbReference type="FunFam" id="3.30.505.10:FF:000056">
    <property type="entry name" value="Transcription elongation factor Spt6"/>
    <property type="match status" value="1"/>
</dbReference>
<feature type="compositionally biased region" description="Gly residues" evidence="12">
    <location>
        <begin position="1456"/>
        <end position="1466"/>
    </location>
</feature>
<feature type="region of interest" description="Disordered" evidence="12">
    <location>
        <begin position="1454"/>
        <end position="1582"/>
    </location>
</feature>
<dbReference type="GO" id="GO:0005694">
    <property type="term" value="C:chromosome"/>
    <property type="evidence" value="ECO:0007669"/>
    <property type="project" value="UniProtKB-SubCell"/>
</dbReference>
<dbReference type="CDD" id="cd09918">
    <property type="entry name" value="SH2_Nterm_SPT6_like"/>
    <property type="match status" value="1"/>
</dbReference>
<feature type="domain" description="SH2" evidence="13">
    <location>
        <begin position="1264"/>
        <end position="1365"/>
    </location>
</feature>
<keyword evidence="15" id="KW-0251">Elongation factor</keyword>
<feature type="compositionally biased region" description="Basic and acidic residues" evidence="12">
    <location>
        <begin position="165"/>
        <end position="176"/>
    </location>
</feature>
<evidence type="ECO:0000313" key="15">
    <source>
        <dbReference type="EMBL" id="KAH8107053.1"/>
    </source>
</evidence>
<evidence type="ECO:0000256" key="11">
    <source>
        <dbReference type="PROSITE-ProRule" id="PRU00191"/>
    </source>
</evidence>
<dbReference type="InterPro" id="IPR000980">
    <property type="entry name" value="SH2"/>
</dbReference>
<dbReference type="SUPFAM" id="SSF53098">
    <property type="entry name" value="Ribonuclease H-like"/>
    <property type="match status" value="1"/>
</dbReference>
<dbReference type="PANTHER" id="PTHR10145:SF6">
    <property type="entry name" value="TRANSCRIPTION ELONGATION FACTOR SPT6"/>
    <property type="match status" value="1"/>
</dbReference>
<feature type="compositionally biased region" description="Acidic residues" evidence="12">
    <location>
        <begin position="146"/>
        <end position="156"/>
    </location>
</feature>
<feature type="compositionally biased region" description="Basic residues" evidence="12">
    <location>
        <begin position="76"/>
        <end position="89"/>
    </location>
</feature>
<evidence type="ECO:0000256" key="2">
    <source>
        <dbReference type="ARBA" id="ARBA00004286"/>
    </source>
</evidence>
<dbReference type="GO" id="GO:0008023">
    <property type="term" value="C:transcription elongation factor complex"/>
    <property type="evidence" value="ECO:0007669"/>
    <property type="project" value="TreeGrafter"/>
</dbReference>
<feature type="compositionally biased region" description="Acidic residues" evidence="12">
    <location>
        <begin position="59"/>
        <end position="73"/>
    </location>
</feature>
<gene>
    <name evidence="15" type="ORF">BXZ70DRAFT_270772</name>
</gene>
<dbReference type="Pfam" id="PF14635">
    <property type="entry name" value="HHH_7"/>
    <property type="match status" value="1"/>
</dbReference>
<dbReference type="OrthoDB" id="995477at2759"/>
<dbReference type="GO" id="GO:0140673">
    <property type="term" value="P:transcription elongation-coupled chromatin remodeling"/>
    <property type="evidence" value="ECO:0007669"/>
    <property type="project" value="InterPro"/>
</dbReference>
<keyword evidence="15" id="KW-0648">Protein biosynthesis</keyword>
<dbReference type="InterPro" id="IPR035019">
    <property type="entry name" value="Spt6_SH2_N"/>
</dbReference>
<dbReference type="Gene3D" id="3.30.420.140">
    <property type="entry name" value="YqgF/RNase H-like domain"/>
    <property type="match status" value="1"/>
</dbReference>
<evidence type="ECO:0000256" key="10">
    <source>
        <dbReference type="PIRNR" id="PIRNR036947"/>
    </source>
</evidence>
<feature type="domain" description="S1 motif" evidence="14">
    <location>
        <begin position="1145"/>
        <end position="1217"/>
    </location>
</feature>
<keyword evidence="7 10" id="KW-0804">Transcription</keyword>
<evidence type="ECO:0000256" key="7">
    <source>
        <dbReference type="ARBA" id="ARBA00023163"/>
    </source>
</evidence>
<feature type="region of interest" description="Disordered" evidence="12">
    <location>
        <begin position="1015"/>
        <end position="1034"/>
    </location>
</feature>
<dbReference type="InterPro" id="IPR041692">
    <property type="entry name" value="HHH_9"/>
</dbReference>
<dbReference type="GO" id="GO:0003677">
    <property type="term" value="F:DNA binding"/>
    <property type="evidence" value="ECO:0007669"/>
    <property type="project" value="InterPro"/>
</dbReference>
<dbReference type="InterPro" id="IPR032706">
    <property type="entry name" value="Spt6_HHH"/>
</dbReference>
<dbReference type="SUPFAM" id="SSF55550">
    <property type="entry name" value="SH2 domain"/>
    <property type="match status" value="1"/>
</dbReference>
<feature type="compositionally biased region" description="Basic and acidic residues" evidence="12">
    <location>
        <begin position="208"/>
        <end position="224"/>
    </location>
</feature>
<sequence length="1582" mass="179736">MASPVDEVAVGTRSLPEDDPMQREEEEEEESDHPAVSDDSSEEPEEDEEEERRIREGFIVDEDEDEDEDDDDEKERRKRRKRRKKRHRKERSDDEGLEEDDLDLLEENTGASFSRNKHRLTRLRRARDSASPAPSSSKRKQVVQSSDDDLDNDDLELPQVQDIHNIWDDERAAGGRDEDEDVDMDDMDNFIEYEDEEEPGDVLDEEAREERRRERRRLEKERRKAMGSRPELSGIDAGAWDEIYEVFGDGHDYDWALVDDDEVIMDEEHGKPDMKYQDVFEPSEIRARLLTEDDDFIRAHDTPERMQLASSSLSTSATLSLQNPLTENDLDDAASWVITRLSARKERDFFRPDGQYHRYLPDLVQAITCALRYLFVHEFEVPYIWMHKRDYISYFNPSDLRTHIEFLSLDDLWRVYTVGQKYRSLLERRKALDSLYSRLAVSDRYFEEEIRQRVESMEFVVDATEWLSMKYREGKKQQFELHFHDDEEEQPEAKKLKVPSRTSAYEVAKKSIVSKIAQGFGIQPHEIVLNAVSPGTTHFVEEQDLNPVAYAEQFVDTDPSKAQAPEELLRRARMIFSTELGKDPILRQEIRNVFKAEAQVSVLPTDRGINKISEHDPAFSFKYLYNKPANDMLQSSQFLGILAAEEKHLITVSIDIPANAKAAFERRLNEAFTSDSYSDTAQAWNEERRRVIQETIEQHLLPVGVKWTREWLREEAEDFYCRQCAQALRERVNVAPYRGPDLQLGETPSVLAVSWGKGDPHKDDIILVFLDEGGRLREHTRIDNLLDTEPLDEFYDLLKRRRPNVIVVGGFSIATAELARNLKRLTGKMEADVSEGPLIVESSRGNEFTGIPIIYSYDQVARLYQHSKRAAEEFSALTPVARYCVGLARYVQSPLNEYAALGPDIVTISLGEQSHQQVSNDRLLTYLERVLVDTVNSVGVDINRAVTDAYYQHLLPLVGGLGPRKAQALVKKIAAMGGTLVNRDQFIKNSLLTTKVFLNAAGFLRITQMSESVKPAKNRRDEDVDVPDPLDNTRIHPEDYELARKMATDALELDEEDIHEEHPSYVVSLIMQDDENEKKLDELNLDDFAVNMYESNQDKKRHTLNVIRSELLKPFGEKRNPFLTPSSWDILTMLTGETPQTLRIGLIVSVLVQRTGPTVANVKLDSGIEGIINGAYVADEPTEPRKVLKKGQSVQGVIIEVKMDLATDTFSVELSSRPMDVGSGDAQFRLVKRDEYWNHTQHDRDMEMQARKKRAEVDRTRRVIKHPNFHNLNASQAEAYLDKQQRGDVVIRPSSKGANHLAVTWKVDDKLYQHIDVVEPNADLSGQTTGKLVIDNAHQFSDLDELIVNHVQAMARKVEELMAHEKFKHGSEDELHLFLKNFVAANPAKSAYGFTLNRKRPGHFSLCFLANKNSTVQTWPVRVTPEAYYLFDTPAAGVPELCDAFKVRHLHESQNLGGGPLGGKTPYGGRTPARTPAPGHATPGRMSVRQVPGRTPNPYGPGAPMAPPPMSGGQSSYGLTPSGHTPYGGGNQTPAYGRFGTQPAAPPSFAPPPTSVPSGMNPQRAAMIQQGSSWGEGPGKRW</sequence>
<dbReference type="InterPro" id="IPR028231">
    <property type="entry name" value="Spt6_YqgF"/>
</dbReference>
<accession>A0A8K0UYN9</accession>
<dbReference type="InterPro" id="IPR023319">
    <property type="entry name" value="Tex-like_HTH_dom_sf"/>
</dbReference>
<dbReference type="InterPro" id="IPR010994">
    <property type="entry name" value="RuvA_2-like"/>
</dbReference>
<dbReference type="Gene3D" id="2.40.50.140">
    <property type="entry name" value="Nucleic acid-binding proteins"/>
    <property type="match status" value="1"/>
</dbReference>
<dbReference type="Gene3D" id="3.30.505.10">
    <property type="entry name" value="SH2 domain"/>
    <property type="match status" value="2"/>
</dbReference>
<dbReference type="InterPro" id="IPR036860">
    <property type="entry name" value="SH2_dom_sf"/>
</dbReference>
<evidence type="ECO:0000256" key="12">
    <source>
        <dbReference type="SAM" id="MobiDB-lite"/>
    </source>
</evidence>
<dbReference type="InterPro" id="IPR035420">
    <property type="entry name" value="Spt6_SH2"/>
</dbReference>
<name>A0A8K0UYN9_9AGAR</name>
<dbReference type="Gene3D" id="1.10.10.650">
    <property type="entry name" value="RuvA domain 2-like"/>
    <property type="match status" value="1"/>
</dbReference>
<dbReference type="InterPro" id="IPR017072">
    <property type="entry name" value="TF_Spt6"/>
</dbReference>
<evidence type="ECO:0000256" key="1">
    <source>
        <dbReference type="ARBA" id="ARBA00004123"/>
    </source>
</evidence>
<comment type="caution">
    <text evidence="15">The sequence shown here is derived from an EMBL/GenBank/DDBJ whole genome shotgun (WGS) entry which is preliminary data.</text>
</comment>
<dbReference type="InterPro" id="IPR035018">
    <property type="entry name" value="Spt6_SH2_C"/>
</dbReference>
<dbReference type="GO" id="GO:0034728">
    <property type="term" value="P:nucleosome organization"/>
    <property type="evidence" value="ECO:0007669"/>
    <property type="project" value="TreeGrafter"/>
</dbReference>
<evidence type="ECO:0000256" key="8">
    <source>
        <dbReference type="ARBA" id="ARBA00023242"/>
    </source>
</evidence>
<dbReference type="Proteomes" id="UP000813824">
    <property type="component" value="Unassembled WGS sequence"/>
</dbReference>
<dbReference type="InterPro" id="IPR042066">
    <property type="entry name" value="Spt6_death-like"/>
</dbReference>
<comment type="function">
    <text evidence="9">Histone H3-H4 chaperone that plays a role in maintenance of chromatin structure during RNA polymerase II transcription elongation thereby repressing transcription initiation from cryptic promoters. Mediates the reassembly of nucleosomes onto the promoters of at least a selected set of genes during repression; the nucleosome reassembly is essential for transcriptional repression. Essential for viability.</text>
</comment>